<evidence type="ECO:0000313" key="5">
    <source>
        <dbReference type="Proteomes" id="UP000580718"/>
    </source>
</evidence>
<organism evidence="3 4">
    <name type="scientific">Modestobacter versicolor</name>
    <dbReference type="NCBI Taxonomy" id="429133"/>
    <lineage>
        <taxon>Bacteria</taxon>
        <taxon>Bacillati</taxon>
        <taxon>Actinomycetota</taxon>
        <taxon>Actinomycetes</taxon>
        <taxon>Geodermatophilales</taxon>
        <taxon>Geodermatophilaceae</taxon>
        <taxon>Modestobacter</taxon>
    </lineage>
</organism>
<keyword evidence="1" id="KW-0812">Transmembrane</keyword>
<evidence type="ECO:0000313" key="3">
    <source>
        <dbReference type="EMBL" id="PZA21820.1"/>
    </source>
</evidence>
<feature type="transmembrane region" description="Helical" evidence="1">
    <location>
        <begin position="51"/>
        <end position="78"/>
    </location>
</feature>
<feature type="transmembrane region" description="Helical" evidence="1">
    <location>
        <begin position="85"/>
        <end position="108"/>
    </location>
</feature>
<dbReference type="AlphaFoldDB" id="A0A323VC97"/>
<keyword evidence="4" id="KW-1185">Reference proteome</keyword>
<keyword evidence="1" id="KW-1133">Transmembrane helix</keyword>
<reference evidence="2 5" key="2">
    <citation type="submission" date="2020-08" db="EMBL/GenBank/DDBJ databases">
        <title>Sequencing the genomes of 1000 actinobacteria strains.</title>
        <authorList>
            <person name="Klenk H.-P."/>
        </authorList>
    </citation>
    <scope>NUCLEOTIDE SEQUENCE [LARGE SCALE GENOMIC DNA]</scope>
    <source>
        <strain evidence="2 5">DSM 16678</strain>
    </source>
</reference>
<accession>A0A323VC97</accession>
<evidence type="ECO:0000313" key="4">
    <source>
        <dbReference type="Proteomes" id="UP000247602"/>
    </source>
</evidence>
<comment type="caution">
    <text evidence="3">The sequence shown here is derived from an EMBL/GenBank/DDBJ whole genome shotgun (WGS) entry which is preliminary data.</text>
</comment>
<evidence type="ECO:0000313" key="2">
    <source>
        <dbReference type="EMBL" id="MBB3675790.1"/>
    </source>
</evidence>
<dbReference type="EMBL" id="JACIBU010000001">
    <property type="protein sequence ID" value="MBB3675790.1"/>
    <property type="molecule type" value="Genomic_DNA"/>
</dbReference>
<dbReference type="RefSeq" id="WP_110551839.1">
    <property type="nucleotide sequence ID" value="NZ_JACIBU010000001.1"/>
</dbReference>
<keyword evidence="1" id="KW-0472">Membrane</keyword>
<feature type="transmembrane region" description="Helical" evidence="1">
    <location>
        <begin position="20"/>
        <end position="39"/>
    </location>
</feature>
<gene>
    <name evidence="3" type="ORF">DMO24_08330</name>
    <name evidence="2" type="ORF">FHX36_001525</name>
</gene>
<sequence>MTTPAVRQRTTTEQVTWRSVAVLATLLVVPAAAYVATVLRPYELGEPSRLVGFAVLLVGPVGALLALGGAVLQALALFRFDRRTVAPGVVVALGVVGLGALAALLWLASPAGTAVSTWQFD</sequence>
<name>A0A323VC97_9ACTN</name>
<evidence type="ECO:0000256" key="1">
    <source>
        <dbReference type="SAM" id="Phobius"/>
    </source>
</evidence>
<proteinExistence type="predicted"/>
<dbReference type="Proteomes" id="UP000580718">
    <property type="component" value="Unassembled WGS sequence"/>
</dbReference>
<dbReference type="EMBL" id="QKNV01000064">
    <property type="protein sequence ID" value="PZA21820.1"/>
    <property type="molecule type" value="Genomic_DNA"/>
</dbReference>
<dbReference type="Proteomes" id="UP000247602">
    <property type="component" value="Unassembled WGS sequence"/>
</dbReference>
<reference evidence="3 4" key="1">
    <citation type="submission" date="2018-06" db="EMBL/GenBank/DDBJ databases">
        <title>Draft genome sequence of Modestobacter versicolor CP153-2.</title>
        <authorList>
            <person name="Gundlapally S.R."/>
        </authorList>
    </citation>
    <scope>NUCLEOTIDE SEQUENCE [LARGE SCALE GENOMIC DNA]</scope>
    <source>
        <strain evidence="3 4">CP153-2</strain>
    </source>
</reference>
<protein>
    <submittedName>
        <fullName evidence="2">DMSO reductase anchor subunit</fullName>
    </submittedName>
</protein>